<proteinExistence type="predicted"/>
<gene>
    <name evidence="1" type="ORF">O6H91_03G107700</name>
</gene>
<comment type="caution">
    <text evidence="1">The sequence shown here is derived from an EMBL/GenBank/DDBJ whole genome shotgun (WGS) entry which is preliminary data.</text>
</comment>
<evidence type="ECO:0000313" key="1">
    <source>
        <dbReference type="EMBL" id="KAJ7563377.1"/>
    </source>
</evidence>
<organism evidence="1 2">
    <name type="scientific">Diphasiastrum complanatum</name>
    <name type="common">Issler's clubmoss</name>
    <name type="synonym">Lycopodium complanatum</name>
    <dbReference type="NCBI Taxonomy" id="34168"/>
    <lineage>
        <taxon>Eukaryota</taxon>
        <taxon>Viridiplantae</taxon>
        <taxon>Streptophyta</taxon>
        <taxon>Embryophyta</taxon>
        <taxon>Tracheophyta</taxon>
        <taxon>Lycopodiopsida</taxon>
        <taxon>Lycopodiales</taxon>
        <taxon>Lycopodiaceae</taxon>
        <taxon>Lycopodioideae</taxon>
        <taxon>Diphasiastrum</taxon>
    </lineage>
</organism>
<dbReference type="EMBL" id="CM055094">
    <property type="protein sequence ID" value="KAJ7563377.1"/>
    <property type="molecule type" value="Genomic_DNA"/>
</dbReference>
<name>A0ACC2EAB9_DIPCM</name>
<sequence length="83" mass="9127">MDTLRDKLKKNRLGAVAALWATAVATSFALNFSKPNVKTSVKLIHARLHAQAITLAALAAIALVEVYEHKTGEKSEKYKEHVQ</sequence>
<keyword evidence="2" id="KW-1185">Reference proteome</keyword>
<dbReference type="Proteomes" id="UP001162992">
    <property type="component" value="Chromosome 3"/>
</dbReference>
<evidence type="ECO:0000313" key="2">
    <source>
        <dbReference type="Proteomes" id="UP001162992"/>
    </source>
</evidence>
<accession>A0ACC2EAB9</accession>
<reference evidence="2" key="1">
    <citation type="journal article" date="2024" name="Proc. Natl. Acad. Sci. U.S.A.">
        <title>Extraordinary preservation of gene collinearity over three hundred million years revealed in homosporous lycophytes.</title>
        <authorList>
            <person name="Li C."/>
            <person name="Wickell D."/>
            <person name="Kuo L.Y."/>
            <person name="Chen X."/>
            <person name="Nie B."/>
            <person name="Liao X."/>
            <person name="Peng D."/>
            <person name="Ji J."/>
            <person name="Jenkins J."/>
            <person name="Williams M."/>
            <person name="Shu S."/>
            <person name="Plott C."/>
            <person name="Barry K."/>
            <person name="Rajasekar S."/>
            <person name="Grimwood J."/>
            <person name="Han X."/>
            <person name="Sun S."/>
            <person name="Hou Z."/>
            <person name="He W."/>
            <person name="Dai G."/>
            <person name="Sun C."/>
            <person name="Schmutz J."/>
            <person name="Leebens-Mack J.H."/>
            <person name="Li F.W."/>
            <person name="Wang L."/>
        </authorList>
    </citation>
    <scope>NUCLEOTIDE SEQUENCE [LARGE SCALE GENOMIC DNA]</scope>
    <source>
        <strain evidence="2">cv. PW_Plant_1</strain>
    </source>
</reference>
<protein>
    <submittedName>
        <fullName evidence="1">Uncharacterized protein</fullName>
    </submittedName>
</protein>